<feature type="region of interest" description="Disordered" evidence="1">
    <location>
        <begin position="333"/>
        <end position="353"/>
    </location>
</feature>
<evidence type="ECO:0000259" key="2">
    <source>
        <dbReference type="Pfam" id="PF01636"/>
    </source>
</evidence>
<evidence type="ECO:0000313" key="4">
    <source>
        <dbReference type="Proteomes" id="UP000501452"/>
    </source>
</evidence>
<gene>
    <name evidence="3" type="ORF">GBA63_03610</name>
</gene>
<dbReference type="KEGG" id="rub:GBA63_03610"/>
<dbReference type="Gene3D" id="3.90.1200.10">
    <property type="match status" value="1"/>
</dbReference>
<reference evidence="3 4" key="1">
    <citation type="submission" date="2019-10" db="EMBL/GenBank/DDBJ databases">
        <title>Rubrobacter sp nov SCSIO 52090 isolated from a deep-sea sediment in the South China Sea.</title>
        <authorList>
            <person name="Chen R.W."/>
        </authorList>
    </citation>
    <scope>NUCLEOTIDE SEQUENCE [LARGE SCALE GENOMIC DNA]</scope>
    <source>
        <strain evidence="3 4">SCSIO 52909</strain>
    </source>
</reference>
<dbReference type="InterPro" id="IPR002575">
    <property type="entry name" value="Aminoglycoside_PTrfase"/>
</dbReference>
<evidence type="ECO:0000313" key="3">
    <source>
        <dbReference type="EMBL" id="QIN81827.1"/>
    </source>
</evidence>
<protein>
    <submittedName>
        <fullName evidence="3">Phosphotransferase</fullName>
    </submittedName>
</protein>
<organism evidence="3 4">
    <name type="scientific">Rubrobacter tropicus</name>
    <dbReference type="NCBI Taxonomy" id="2653851"/>
    <lineage>
        <taxon>Bacteria</taxon>
        <taxon>Bacillati</taxon>
        <taxon>Actinomycetota</taxon>
        <taxon>Rubrobacteria</taxon>
        <taxon>Rubrobacterales</taxon>
        <taxon>Rubrobacteraceae</taxon>
        <taxon>Rubrobacter</taxon>
    </lineage>
</organism>
<dbReference type="EMBL" id="CP045119">
    <property type="protein sequence ID" value="QIN81827.1"/>
    <property type="molecule type" value="Genomic_DNA"/>
</dbReference>
<dbReference type="Proteomes" id="UP000501452">
    <property type="component" value="Chromosome"/>
</dbReference>
<dbReference type="Pfam" id="PF01636">
    <property type="entry name" value="APH"/>
    <property type="match status" value="1"/>
</dbReference>
<name>A0A6G8Q680_9ACTN</name>
<accession>A0A6G8Q680</accession>
<dbReference type="RefSeq" id="WP_166173585.1">
    <property type="nucleotide sequence ID" value="NZ_CP045119.1"/>
</dbReference>
<dbReference type="AlphaFoldDB" id="A0A6G8Q680"/>
<dbReference type="InterPro" id="IPR011009">
    <property type="entry name" value="Kinase-like_dom_sf"/>
</dbReference>
<keyword evidence="3" id="KW-0808">Transferase</keyword>
<sequence>MAGRTGGSVDEAKTMAERSLAEKLMNPPVSALSRDGKTVRSYRAGVIKTSMSRPILRYTVTGFDRERGAPFRAVIIGKGYYRYDGAETFGFMNRLWSEGFAEPDRLTIPEPIAYLPEMRLLLQSQAEGKALYDYIDNPGEARGAVRLTARWLAKLHATGVTDAPVLPPDFEESKLRAYKEMLMQICPPHARRVEDFTEHIISSLKALDPRRVVPTHGDFQPKNVYVLRDRVTVIDFDRFALAHPARDLGHFVGQSMTMSCARAGSFEAIGPWNAAFLEEYARLAPPGALAAMPVFVARTFMEVLKHKIFLDPAKNARLLPAWLDECERWLGKAHDSPEAERGESRLSRRESEA</sequence>
<dbReference type="GO" id="GO:0016740">
    <property type="term" value="F:transferase activity"/>
    <property type="evidence" value="ECO:0007669"/>
    <property type="project" value="UniProtKB-KW"/>
</dbReference>
<feature type="domain" description="Aminoglycoside phosphotransferase" evidence="2">
    <location>
        <begin position="91"/>
        <end position="283"/>
    </location>
</feature>
<dbReference type="SUPFAM" id="SSF56112">
    <property type="entry name" value="Protein kinase-like (PK-like)"/>
    <property type="match status" value="1"/>
</dbReference>
<evidence type="ECO:0000256" key="1">
    <source>
        <dbReference type="SAM" id="MobiDB-lite"/>
    </source>
</evidence>
<proteinExistence type="predicted"/>
<keyword evidence="4" id="KW-1185">Reference proteome</keyword>